<name>A0AAE1HHM9_9NEOP</name>
<feature type="region of interest" description="Disordered" evidence="1">
    <location>
        <begin position="1"/>
        <end position="52"/>
    </location>
</feature>
<organism evidence="2 3">
    <name type="scientific">Frankliniella fusca</name>
    <dbReference type="NCBI Taxonomy" id="407009"/>
    <lineage>
        <taxon>Eukaryota</taxon>
        <taxon>Metazoa</taxon>
        <taxon>Ecdysozoa</taxon>
        <taxon>Arthropoda</taxon>
        <taxon>Hexapoda</taxon>
        <taxon>Insecta</taxon>
        <taxon>Pterygota</taxon>
        <taxon>Neoptera</taxon>
        <taxon>Paraneoptera</taxon>
        <taxon>Thysanoptera</taxon>
        <taxon>Terebrantia</taxon>
        <taxon>Thripoidea</taxon>
        <taxon>Thripidae</taxon>
        <taxon>Frankliniella</taxon>
    </lineage>
</organism>
<evidence type="ECO:0000313" key="3">
    <source>
        <dbReference type="Proteomes" id="UP001219518"/>
    </source>
</evidence>
<feature type="compositionally biased region" description="Basic and acidic residues" evidence="1">
    <location>
        <begin position="28"/>
        <end position="44"/>
    </location>
</feature>
<evidence type="ECO:0000256" key="1">
    <source>
        <dbReference type="SAM" id="MobiDB-lite"/>
    </source>
</evidence>
<keyword evidence="3" id="KW-1185">Reference proteome</keyword>
<dbReference type="AlphaFoldDB" id="A0AAE1HHM9"/>
<reference evidence="2" key="1">
    <citation type="submission" date="2021-07" db="EMBL/GenBank/DDBJ databases">
        <authorList>
            <person name="Catto M.A."/>
            <person name="Jacobson A."/>
            <person name="Kennedy G."/>
            <person name="Labadie P."/>
            <person name="Hunt B.G."/>
            <person name="Srinivasan R."/>
        </authorList>
    </citation>
    <scope>NUCLEOTIDE SEQUENCE</scope>
    <source>
        <strain evidence="2">PL_HMW_Pooled</strain>
        <tissue evidence="2">Head</tissue>
    </source>
</reference>
<gene>
    <name evidence="2" type="ORF">KUF71_010523</name>
</gene>
<dbReference type="Proteomes" id="UP001219518">
    <property type="component" value="Unassembled WGS sequence"/>
</dbReference>
<proteinExistence type="predicted"/>
<accession>A0AAE1HHM9</accession>
<reference evidence="2" key="2">
    <citation type="journal article" date="2023" name="BMC Genomics">
        <title>Pest status, molecular evolution, and epigenetic factors derived from the genome assembly of Frankliniella fusca, a thysanopteran phytovirus vector.</title>
        <authorList>
            <person name="Catto M.A."/>
            <person name="Labadie P.E."/>
            <person name="Jacobson A.L."/>
            <person name="Kennedy G.G."/>
            <person name="Srinivasan R."/>
            <person name="Hunt B.G."/>
        </authorList>
    </citation>
    <scope>NUCLEOTIDE SEQUENCE</scope>
    <source>
        <strain evidence="2">PL_HMW_Pooled</strain>
    </source>
</reference>
<dbReference type="EMBL" id="JAHWGI010001033">
    <property type="protein sequence ID" value="KAK3921308.1"/>
    <property type="molecule type" value="Genomic_DNA"/>
</dbReference>
<protein>
    <submittedName>
        <fullName evidence="2">Uncharacterized protein</fullName>
    </submittedName>
</protein>
<sequence>MSVQIVRESDSGVDEDALRGRASGSGRTQRDMGCPKRVKGDGTSKRRPRTREWAFPIARRCNNEIGSSYRVR</sequence>
<comment type="caution">
    <text evidence="2">The sequence shown here is derived from an EMBL/GenBank/DDBJ whole genome shotgun (WGS) entry which is preliminary data.</text>
</comment>
<evidence type="ECO:0000313" key="2">
    <source>
        <dbReference type="EMBL" id="KAK3921308.1"/>
    </source>
</evidence>